<dbReference type="PANTHER" id="PTHR23513:SF11">
    <property type="entry name" value="STAPHYLOFERRIN A TRANSPORTER"/>
    <property type="match status" value="1"/>
</dbReference>
<evidence type="ECO:0000256" key="4">
    <source>
        <dbReference type="ARBA" id="ARBA00022692"/>
    </source>
</evidence>
<comment type="subcellular location">
    <subcellularLocation>
        <location evidence="1">Cell membrane</location>
        <topology evidence="1">Multi-pass membrane protein</topology>
    </subcellularLocation>
</comment>
<feature type="transmembrane region" description="Helical" evidence="7">
    <location>
        <begin position="389"/>
        <end position="410"/>
    </location>
</feature>
<dbReference type="EMBL" id="AWSJ01000050">
    <property type="protein sequence ID" value="ERI11145.1"/>
    <property type="molecule type" value="Genomic_DNA"/>
</dbReference>
<dbReference type="SUPFAM" id="SSF103473">
    <property type="entry name" value="MFS general substrate transporter"/>
    <property type="match status" value="1"/>
</dbReference>
<feature type="transmembrane region" description="Helical" evidence="7">
    <location>
        <begin position="87"/>
        <end position="112"/>
    </location>
</feature>
<dbReference type="Pfam" id="PF07690">
    <property type="entry name" value="MFS_1"/>
    <property type="match status" value="1"/>
</dbReference>
<dbReference type="Proteomes" id="UP000016511">
    <property type="component" value="Unassembled WGS sequence"/>
</dbReference>
<accession>U1X852</accession>
<keyword evidence="3" id="KW-1003">Cell membrane</keyword>
<evidence type="ECO:0000256" key="2">
    <source>
        <dbReference type="ARBA" id="ARBA00022448"/>
    </source>
</evidence>
<sequence length="421" mass="46470">MWMKSLVRGVMSMNSVIRDGRFQKLIFANILSSIGSGVTMIGVPWLLVNREGGDQIYGYVTFCMTLLLFFLSPYLGVLIDRLPRKKVLLFSEAFGFLIVILFVGCGFFSGAYETWHLIGVYAGGSLYYTLHYPAQFAFNQEIFTREQYRELNSIMEIQNQAASMLAGGLTSVLIERVDFSLILLVDAFTYVAGFLLLSFIPYVSSQSQIAVSKASIWSNMKEGFLYLKDKPLFTVFYISSLMPFIGIMVGNYLFPVYIAKTLGADGTIMGLADVMYAFGAILGGYTIPFLLRRQGEFRTVFMTVSVFTAGTLLIAAIPIVGLFLILKITLGWGNAGSRVARNTIMMNEVPNEVMGRVNSFFSAVGMLFRISLLGLFARTAAYTGASFSLFIVGGLLIFACAGVFISRSLFAKDVPTLSKSL</sequence>
<dbReference type="PANTHER" id="PTHR23513">
    <property type="entry name" value="INTEGRAL MEMBRANE EFFLUX PROTEIN-RELATED"/>
    <property type="match status" value="1"/>
</dbReference>
<keyword evidence="10" id="KW-1185">Reference proteome</keyword>
<keyword evidence="5 7" id="KW-1133">Transmembrane helix</keyword>
<dbReference type="eggNOG" id="COG2814">
    <property type="taxonomic scope" value="Bacteria"/>
</dbReference>
<feature type="transmembrane region" description="Helical" evidence="7">
    <location>
        <begin position="303"/>
        <end position="326"/>
    </location>
</feature>
<dbReference type="GO" id="GO:0005886">
    <property type="term" value="C:plasma membrane"/>
    <property type="evidence" value="ECO:0007669"/>
    <property type="project" value="UniProtKB-SubCell"/>
</dbReference>
<feature type="domain" description="Major facilitator superfamily (MFS) profile" evidence="8">
    <location>
        <begin position="232"/>
        <end position="421"/>
    </location>
</feature>
<dbReference type="PROSITE" id="PS50850">
    <property type="entry name" value="MFS"/>
    <property type="match status" value="1"/>
</dbReference>
<dbReference type="InterPro" id="IPR011701">
    <property type="entry name" value="MFS"/>
</dbReference>
<evidence type="ECO:0000313" key="9">
    <source>
        <dbReference type="EMBL" id="ERI11145.1"/>
    </source>
</evidence>
<evidence type="ECO:0000256" key="3">
    <source>
        <dbReference type="ARBA" id="ARBA00022475"/>
    </source>
</evidence>
<dbReference type="CDD" id="cd06173">
    <property type="entry name" value="MFS_MefA_like"/>
    <property type="match status" value="1"/>
</dbReference>
<dbReference type="InterPro" id="IPR036259">
    <property type="entry name" value="MFS_trans_sf"/>
</dbReference>
<name>U1X852_ANEAE</name>
<evidence type="ECO:0000256" key="6">
    <source>
        <dbReference type="ARBA" id="ARBA00023136"/>
    </source>
</evidence>
<dbReference type="Gene3D" id="1.20.1250.20">
    <property type="entry name" value="MFS general substrate transporter like domains"/>
    <property type="match status" value="1"/>
</dbReference>
<keyword evidence="2" id="KW-0813">Transport</keyword>
<feature type="transmembrane region" description="Helical" evidence="7">
    <location>
        <begin position="274"/>
        <end position="291"/>
    </location>
</feature>
<comment type="caution">
    <text evidence="9">The sequence shown here is derived from an EMBL/GenBank/DDBJ whole genome shotgun (WGS) entry which is preliminary data.</text>
</comment>
<evidence type="ECO:0000256" key="1">
    <source>
        <dbReference type="ARBA" id="ARBA00004651"/>
    </source>
</evidence>
<dbReference type="AlphaFoldDB" id="U1X852"/>
<dbReference type="HOGENOM" id="CLU_055079_0_0_9"/>
<reference evidence="9 10" key="1">
    <citation type="submission" date="2013-08" db="EMBL/GenBank/DDBJ databases">
        <authorList>
            <person name="Weinstock G."/>
            <person name="Sodergren E."/>
            <person name="Wylie T."/>
            <person name="Fulton L."/>
            <person name="Fulton R."/>
            <person name="Fronick C."/>
            <person name="O'Laughlin M."/>
            <person name="Godfrey J."/>
            <person name="Miner T."/>
            <person name="Herter B."/>
            <person name="Appelbaum E."/>
            <person name="Cordes M."/>
            <person name="Lek S."/>
            <person name="Wollam A."/>
            <person name="Pepin K.H."/>
            <person name="Palsikar V.B."/>
            <person name="Mitreva M."/>
            <person name="Wilson R.K."/>
        </authorList>
    </citation>
    <scope>NUCLEOTIDE SEQUENCE [LARGE SCALE GENOMIC DNA]</scope>
    <source>
        <strain evidence="9 10">ATCC 12856</strain>
    </source>
</reference>
<feature type="transmembrane region" description="Helical" evidence="7">
    <location>
        <begin position="179"/>
        <end position="203"/>
    </location>
</feature>
<evidence type="ECO:0000259" key="8">
    <source>
        <dbReference type="PROSITE" id="PS50850"/>
    </source>
</evidence>
<dbReference type="InterPro" id="IPR020846">
    <property type="entry name" value="MFS_dom"/>
</dbReference>
<dbReference type="PATRIC" id="fig|649747.3.peg.698"/>
<dbReference type="GO" id="GO:0022857">
    <property type="term" value="F:transmembrane transporter activity"/>
    <property type="evidence" value="ECO:0007669"/>
    <property type="project" value="InterPro"/>
</dbReference>
<organism evidence="9 10">
    <name type="scientific">Aneurinibacillus aneurinilyticus ATCC 12856</name>
    <dbReference type="NCBI Taxonomy" id="649747"/>
    <lineage>
        <taxon>Bacteria</taxon>
        <taxon>Bacillati</taxon>
        <taxon>Bacillota</taxon>
        <taxon>Bacilli</taxon>
        <taxon>Bacillales</taxon>
        <taxon>Paenibacillaceae</taxon>
        <taxon>Aneurinibacillus group</taxon>
        <taxon>Aneurinibacillus</taxon>
    </lineage>
</organism>
<protein>
    <submittedName>
        <fullName evidence="9">Transporter, major facilitator family protein</fullName>
    </submittedName>
</protein>
<feature type="transmembrane region" description="Helical" evidence="7">
    <location>
        <begin position="21"/>
        <end position="44"/>
    </location>
</feature>
<feature type="transmembrane region" description="Helical" evidence="7">
    <location>
        <begin position="359"/>
        <end position="377"/>
    </location>
</feature>
<feature type="transmembrane region" description="Helical" evidence="7">
    <location>
        <begin position="56"/>
        <end position="75"/>
    </location>
</feature>
<dbReference type="STRING" id="649747.HMPREF0083_00771"/>
<feature type="transmembrane region" description="Helical" evidence="7">
    <location>
        <begin position="232"/>
        <end position="254"/>
    </location>
</feature>
<gene>
    <name evidence="9" type="ORF">HMPREF0083_00771</name>
</gene>
<keyword evidence="6 7" id="KW-0472">Membrane</keyword>
<evidence type="ECO:0000256" key="7">
    <source>
        <dbReference type="SAM" id="Phobius"/>
    </source>
</evidence>
<evidence type="ECO:0000256" key="5">
    <source>
        <dbReference type="ARBA" id="ARBA00022989"/>
    </source>
</evidence>
<proteinExistence type="predicted"/>
<keyword evidence="4 7" id="KW-0812">Transmembrane</keyword>
<evidence type="ECO:0000313" key="10">
    <source>
        <dbReference type="Proteomes" id="UP000016511"/>
    </source>
</evidence>